<keyword evidence="1" id="KW-0472">Membrane</keyword>
<gene>
    <name evidence="2" type="ORF">Aru02nite_06020</name>
</gene>
<feature type="transmembrane region" description="Helical" evidence="1">
    <location>
        <begin position="87"/>
        <end position="107"/>
    </location>
</feature>
<feature type="transmembrane region" description="Helical" evidence="1">
    <location>
        <begin position="127"/>
        <end position="147"/>
    </location>
</feature>
<keyword evidence="1" id="KW-0812">Transmembrane</keyword>
<dbReference type="EMBL" id="BOMB01000003">
    <property type="protein sequence ID" value="GID09713.1"/>
    <property type="molecule type" value="Genomic_DNA"/>
</dbReference>
<feature type="transmembrane region" description="Helical" evidence="1">
    <location>
        <begin position="154"/>
        <end position="175"/>
    </location>
</feature>
<evidence type="ECO:0000256" key="1">
    <source>
        <dbReference type="SAM" id="Phobius"/>
    </source>
</evidence>
<name>A0A8J3IVZ8_9ACTN</name>
<dbReference type="Proteomes" id="UP000612808">
    <property type="component" value="Unassembled WGS sequence"/>
</dbReference>
<feature type="transmembrane region" description="Helical" evidence="1">
    <location>
        <begin position="24"/>
        <end position="44"/>
    </location>
</feature>
<sequence length="210" mass="21777">MYGPPMYAAPPVLLRRRPEARGSVALPIVGLLLVVVGGLAMPFFGTGKFAESSAAVRDLGVWVVVLNELVVLVPSALLAFAGTLDSVVFRIFYTILGVLGVLVGAVVELAAGGLASYQGYGLPKASIGVSIIVGVVLLGWFVGFAFLRGLALRLVSGLLLLVPVAAHVVVVRLALSSVPDTMIAGFDLAALGYLLCAIGCFVGPRYVMRP</sequence>
<reference evidence="2" key="1">
    <citation type="submission" date="2021-01" db="EMBL/GenBank/DDBJ databases">
        <title>Whole genome shotgun sequence of Actinocatenispora rupis NBRC 107355.</title>
        <authorList>
            <person name="Komaki H."/>
            <person name="Tamura T."/>
        </authorList>
    </citation>
    <scope>NUCLEOTIDE SEQUENCE</scope>
    <source>
        <strain evidence="2">NBRC 107355</strain>
    </source>
</reference>
<keyword evidence="1" id="KW-1133">Transmembrane helix</keyword>
<evidence type="ECO:0000313" key="3">
    <source>
        <dbReference type="Proteomes" id="UP000612808"/>
    </source>
</evidence>
<feature type="transmembrane region" description="Helical" evidence="1">
    <location>
        <begin position="181"/>
        <end position="202"/>
    </location>
</feature>
<protein>
    <submittedName>
        <fullName evidence="2">Uncharacterized protein</fullName>
    </submittedName>
</protein>
<keyword evidence="3" id="KW-1185">Reference proteome</keyword>
<proteinExistence type="predicted"/>
<comment type="caution">
    <text evidence="2">The sequence shown here is derived from an EMBL/GenBank/DDBJ whole genome shotgun (WGS) entry which is preliminary data.</text>
</comment>
<accession>A0A8J3IVZ8</accession>
<organism evidence="2 3">
    <name type="scientific">Actinocatenispora rupis</name>
    <dbReference type="NCBI Taxonomy" id="519421"/>
    <lineage>
        <taxon>Bacteria</taxon>
        <taxon>Bacillati</taxon>
        <taxon>Actinomycetota</taxon>
        <taxon>Actinomycetes</taxon>
        <taxon>Micromonosporales</taxon>
        <taxon>Micromonosporaceae</taxon>
        <taxon>Actinocatenispora</taxon>
    </lineage>
</organism>
<evidence type="ECO:0000313" key="2">
    <source>
        <dbReference type="EMBL" id="GID09713.1"/>
    </source>
</evidence>
<dbReference type="AlphaFoldDB" id="A0A8J3IVZ8"/>
<feature type="transmembrane region" description="Helical" evidence="1">
    <location>
        <begin position="59"/>
        <end position="80"/>
    </location>
</feature>